<feature type="region of interest" description="Disordered" evidence="1">
    <location>
        <begin position="157"/>
        <end position="233"/>
    </location>
</feature>
<comment type="caution">
    <text evidence="2">The sequence shown here is derived from an EMBL/GenBank/DDBJ whole genome shotgun (WGS) entry which is preliminary data.</text>
</comment>
<dbReference type="EMBL" id="CAJNNV010008017">
    <property type="protein sequence ID" value="CAE8595659.1"/>
    <property type="molecule type" value="Genomic_DNA"/>
</dbReference>
<dbReference type="OrthoDB" id="439465at2759"/>
<evidence type="ECO:0000256" key="1">
    <source>
        <dbReference type="SAM" id="MobiDB-lite"/>
    </source>
</evidence>
<name>A0A813E1A9_POLGL</name>
<evidence type="ECO:0000313" key="3">
    <source>
        <dbReference type="Proteomes" id="UP000654075"/>
    </source>
</evidence>
<keyword evidence="3" id="KW-1185">Reference proteome</keyword>
<organism evidence="2 3">
    <name type="scientific">Polarella glacialis</name>
    <name type="common">Dinoflagellate</name>
    <dbReference type="NCBI Taxonomy" id="89957"/>
    <lineage>
        <taxon>Eukaryota</taxon>
        <taxon>Sar</taxon>
        <taxon>Alveolata</taxon>
        <taxon>Dinophyceae</taxon>
        <taxon>Suessiales</taxon>
        <taxon>Suessiaceae</taxon>
        <taxon>Polarella</taxon>
    </lineage>
</organism>
<gene>
    <name evidence="2" type="ORF">PGLA1383_LOCUS14166</name>
</gene>
<feature type="non-terminal residue" evidence="2">
    <location>
        <position position="1"/>
    </location>
</feature>
<evidence type="ECO:0000313" key="2">
    <source>
        <dbReference type="EMBL" id="CAE8595659.1"/>
    </source>
</evidence>
<accession>A0A813E1A9</accession>
<dbReference type="AlphaFoldDB" id="A0A813E1A9"/>
<dbReference type="Proteomes" id="UP000654075">
    <property type="component" value="Unassembled WGS sequence"/>
</dbReference>
<protein>
    <submittedName>
        <fullName evidence="2">Uncharacterized protein</fullName>
    </submittedName>
</protein>
<reference evidence="2" key="1">
    <citation type="submission" date="2021-02" db="EMBL/GenBank/DDBJ databases">
        <authorList>
            <person name="Dougan E. K."/>
            <person name="Rhodes N."/>
            <person name="Thang M."/>
            <person name="Chan C."/>
        </authorList>
    </citation>
    <scope>NUCLEOTIDE SEQUENCE</scope>
</reference>
<proteinExistence type="predicted"/>
<feature type="compositionally biased region" description="Pro residues" evidence="1">
    <location>
        <begin position="166"/>
        <end position="179"/>
    </location>
</feature>
<sequence>DLGFFKSPKLLASLCCEEFVLKNLYPLLDQNGSGCITPSQLIFLEKDRDKRDKIERQLARIRDYGIQAAPEPLRNDAQRLLFRLSMSTTLMGGMPGRVELGTGKHWKKVRSPVAIGDNESVSFKKSDWSNAGMDFIAAARTPLSPGVLNRRSASVPSFLDSENGRPPSPPPDWRSPPWTPSLRRLRSAPSVQPARLTASALDNGSEDGLELLRRSPSDLTNRSPSQRRSKGRKVFAIPPIRHIRV</sequence>